<proteinExistence type="predicted"/>
<organism evidence="2 3">
    <name type="scientific">Rotaria magnacalcarata</name>
    <dbReference type="NCBI Taxonomy" id="392030"/>
    <lineage>
        <taxon>Eukaryota</taxon>
        <taxon>Metazoa</taxon>
        <taxon>Spiralia</taxon>
        <taxon>Gnathifera</taxon>
        <taxon>Rotifera</taxon>
        <taxon>Eurotatoria</taxon>
        <taxon>Bdelloidea</taxon>
        <taxon>Philodinida</taxon>
        <taxon>Philodinidae</taxon>
        <taxon>Rotaria</taxon>
    </lineage>
</organism>
<sequence>MTKSKFLEKLPYEVAEKMAIIMVDTELSVFEYSKLVTLAERFEMLCPKIVIVETADKVEIKASEPTTSDVQAVVSLRPNGGALPKVVCTHCSKSGHTHDKCWTLHANLKPVRNTGTNNNNNNNQNRNNNCRGNNNNNNRGAQNNNNNQNNNGRKCYS</sequence>
<feature type="non-terminal residue" evidence="2">
    <location>
        <position position="157"/>
    </location>
</feature>
<protein>
    <submittedName>
        <fullName evidence="2">Uncharacterized protein</fullName>
    </submittedName>
</protein>
<accession>A0A820NKM5</accession>
<dbReference type="EMBL" id="CAJOBF010022166">
    <property type="protein sequence ID" value="CAF4390338.1"/>
    <property type="molecule type" value="Genomic_DNA"/>
</dbReference>
<dbReference type="AlphaFoldDB" id="A0A820NKM5"/>
<evidence type="ECO:0000313" key="3">
    <source>
        <dbReference type="Proteomes" id="UP000663842"/>
    </source>
</evidence>
<name>A0A820NKM5_9BILA</name>
<dbReference type="Proteomes" id="UP000663842">
    <property type="component" value="Unassembled WGS sequence"/>
</dbReference>
<reference evidence="2" key="1">
    <citation type="submission" date="2021-02" db="EMBL/GenBank/DDBJ databases">
        <authorList>
            <person name="Nowell W R."/>
        </authorList>
    </citation>
    <scope>NUCLEOTIDE SEQUENCE</scope>
</reference>
<feature type="compositionally biased region" description="Low complexity" evidence="1">
    <location>
        <begin position="117"/>
        <end position="157"/>
    </location>
</feature>
<gene>
    <name evidence="2" type="ORF">UXM345_LOCUS37806</name>
</gene>
<comment type="caution">
    <text evidence="2">The sequence shown here is derived from an EMBL/GenBank/DDBJ whole genome shotgun (WGS) entry which is preliminary data.</text>
</comment>
<evidence type="ECO:0000256" key="1">
    <source>
        <dbReference type="SAM" id="MobiDB-lite"/>
    </source>
</evidence>
<feature type="region of interest" description="Disordered" evidence="1">
    <location>
        <begin position="111"/>
        <end position="157"/>
    </location>
</feature>
<evidence type="ECO:0000313" key="2">
    <source>
        <dbReference type="EMBL" id="CAF4390338.1"/>
    </source>
</evidence>